<dbReference type="InterPro" id="IPR000719">
    <property type="entry name" value="Prot_kinase_dom"/>
</dbReference>
<feature type="binding site" evidence="6">
    <location>
        <position position="410"/>
    </location>
    <ligand>
        <name>ATP</name>
        <dbReference type="ChEBI" id="CHEBI:30616"/>
    </ligand>
</feature>
<dbReference type="InterPro" id="IPR017441">
    <property type="entry name" value="Protein_kinase_ATP_BS"/>
</dbReference>
<dbReference type="SMART" id="SM00248">
    <property type="entry name" value="ANK"/>
    <property type="match status" value="4"/>
</dbReference>
<dbReference type="AlphaFoldDB" id="A0A1Z5K7T5"/>
<dbReference type="InterPro" id="IPR008271">
    <property type="entry name" value="Ser/Thr_kinase_AS"/>
</dbReference>
<dbReference type="OrthoDB" id="4062651at2759"/>
<evidence type="ECO:0000256" key="5">
    <source>
        <dbReference type="PROSITE-ProRule" id="PRU00023"/>
    </source>
</evidence>
<keyword evidence="5" id="KW-0040">ANK repeat</keyword>
<dbReference type="PROSITE" id="PS00107">
    <property type="entry name" value="PROTEIN_KINASE_ATP"/>
    <property type="match status" value="1"/>
</dbReference>
<dbReference type="PANTHER" id="PTHR44329">
    <property type="entry name" value="SERINE/THREONINE-PROTEIN KINASE TNNI3K-RELATED"/>
    <property type="match status" value="1"/>
</dbReference>
<dbReference type="Pfam" id="PF12796">
    <property type="entry name" value="Ank_2"/>
    <property type="match status" value="2"/>
</dbReference>
<feature type="region of interest" description="Disordered" evidence="7">
    <location>
        <begin position="1"/>
        <end position="20"/>
    </location>
</feature>
<dbReference type="InterPro" id="IPR036770">
    <property type="entry name" value="Ankyrin_rpt-contain_sf"/>
</dbReference>
<feature type="domain" description="Protein kinase" evidence="8">
    <location>
        <begin position="383"/>
        <end position="684"/>
    </location>
</feature>
<keyword evidence="2" id="KW-0723">Serine/threonine-protein kinase</keyword>
<evidence type="ECO:0000256" key="6">
    <source>
        <dbReference type="PROSITE-ProRule" id="PRU10141"/>
    </source>
</evidence>
<dbReference type="EMBL" id="BDSP01000182">
    <property type="protein sequence ID" value="GAX22340.1"/>
    <property type="molecule type" value="Genomic_DNA"/>
</dbReference>
<dbReference type="PRINTS" id="PR01415">
    <property type="entry name" value="ANKYRIN"/>
</dbReference>
<keyword evidence="2" id="KW-0418">Kinase</keyword>
<dbReference type="PROSITE" id="PS50297">
    <property type="entry name" value="ANK_REP_REGION"/>
    <property type="match status" value="2"/>
</dbReference>
<comment type="caution">
    <text evidence="9">The sequence shown here is derived from an EMBL/GenBank/DDBJ whole genome shotgun (WGS) entry which is preliminary data.</text>
</comment>
<dbReference type="Proteomes" id="UP000198406">
    <property type="component" value="Unassembled WGS sequence"/>
</dbReference>
<dbReference type="SUPFAM" id="SSF56112">
    <property type="entry name" value="Protein kinase-like (PK-like)"/>
    <property type="match status" value="1"/>
</dbReference>
<feature type="repeat" description="ANK" evidence="5">
    <location>
        <begin position="294"/>
        <end position="326"/>
    </location>
</feature>
<dbReference type="InParanoid" id="A0A1Z5K7T5"/>
<comment type="similarity">
    <text evidence="1">Belongs to the protein kinase superfamily. TKL Ser/Thr protein kinase family.</text>
</comment>
<dbReference type="SMART" id="SM00220">
    <property type="entry name" value="S_TKc"/>
    <property type="match status" value="1"/>
</dbReference>
<dbReference type="SUPFAM" id="SSF48403">
    <property type="entry name" value="Ankyrin repeat"/>
    <property type="match status" value="1"/>
</dbReference>
<protein>
    <recommendedName>
        <fullName evidence="8">Protein kinase domain-containing protein</fullName>
    </recommendedName>
</protein>
<feature type="region of interest" description="Disordered" evidence="7">
    <location>
        <begin position="68"/>
        <end position="95"/>
    </location>
</feature>
<dbReference type="Gene3D" id="1.25.40.20">
    <property type="entry name" value="Ankyrin repeat-containing domain"/>
    <property type="match status" value="2"/>
</dbReference>
<keyword evidence="2" id="KW-0808">Transferase</keyword>
<evidence type="ECO:0000256" key="7">
    <source>
        <dbReference type="SAM" id="MobiDB-lite"/>
    </source>
</evidence>
<sequence length="713" mass="79563">MDAATGPNFTITAVEEEEPDYGLMVDEEHPIEHDEIPGPPSSNSTVDIMSASKRMGISVSRFLSNSNGISTSNGALQNSTSSETKKGSSLSNSLNPKMHRRFISAPHLKQVELQSKKLSSSSKDEMDLSDTEHRWSGQGILASRADLELPFDQFAAGCNLLQAAAKGSLEEVKLILSSGKTHVNFRDYDRRTALHVAASEGHLHVCQYLVEQKGARINRSDRWGGSALDDAHRHRRSEIIQFLRKYGATTGSGNRSVNLIAAAAEGDVDEVKTLLQIGGSQQKLKLDINKGDYDKRTALHLASGEGHVEIVRLLCEAGADVNVEDRWSRRPMDDAISGSHKECIQILERYGAARGSTRPAPEEAIDDSERRVVDNMEVNFDELDLIDRIGSGAFGEIYKCRWRGTLVAAKIIKSAKIRHDWLNKRMLEEIKQGNDVSTCIKEMDAADRDLNQSDKDEAIADFRREISVLKSLRHPHIVLLLAYSTTANHECLISELMKCSLLDVFKAHIVQGTKMQHRQQIAYATQLALGMNYLHTCKPPIVHRDLKPANLLIDHSGTLKISDFGLSKIRPDPSKKETDKYVMTGETGSYRFMAPECFRHEEYNETVDVYSFAMILFYLLVGRPPWPNLSGIDAVKRASEDGDRPNIPRDMDVRMTNMLKECWNENPNLRPSFEQIIESFSEYNRLVFKLKSSDTVLSTTAAATSTANCCVIL</sequence>
<keyword evidence="10" id="KW-1185">Reference proteome</keyword>
<evidence type="ECO:0000256" key="3">
    <source>
        <dbReference type="ARBA" id="ARBA00022741"/>
    </source>
</evidence>
<dbReference type="PANTHER" id="PTHR44329:SF140">
    <property type="entry name" value="INACTIVE PROTEIN TYROSINE KINASE PTKL"/>
    <property type="match status" value="1"/>
</dbReference>
<dbReference type="PROSITE" id="PS50011">
    <property type="entry name" value="PROTEIN_KINASE_DOM"/>
    <property type="match status" value="1"/>
</dbReference>
<dbReference type="CDD" id="cd13999">
    <property type="entry name" value="STKc_MAP3K-like"/>
    <property type="match status" value="1"/>
</dbReference>
<reference evidence="9 10" key="1">
    <citation type="journal article" date="2015" name="Plant Cell">
        <title>Oil accumulation by the oleaginous diatom Fistulifera solaris as revealed by the genome and transcriptome.</title>
        <authorList>
            <person name="Tanaka T."/>
            <person name="Maeda Y."/>
            <person name="Veluchamy A."/>
            <person name="Tanaka M."/>
            <person name="Abida H."/>
            <person name="Marechal E."/>
            <person name="Bowler C."/>
            <person name="Muto M."/>
            <person name="Sunaga Y."/>
            <person name="Tanaka M."/>
            <person name="Yoshino T."/>
            <person name="Taniguchi T."/>
            <person name="Fukuda Y."/>
            <person name="Nemoto M."/>
            <person name="Matsumoto M."/>
            <person name="Wong P.S."/>
            <person name="Aburatani S."/>
            <person name="Fujibuchi W."/>
        </authorList>
    </citation>
    <scope>NUCLEOTIDE SEQUENCE [LARGE SCALE GENOMIC DNA]</scope>
    <source>
        <strain evidence="9 10">JPCC DA0580</strain>
    </source>
</reference>
<dbReference type="Gene3D" id="3.30.200.20">
    <property type="entry name" value="Phosphorylase Kinase, domain 1"/>
    <property type="match status" value="1"/>
</dbReference>
<evidence type="ECO:0000313" key="9">
    <source>
        <dbReference type="EMBL" id="GAX22340.1"/>
    </source>
</evidence>
<dbReference type="InterPro" id="IPR002110">
    <property type="entry name" value="Ankyrin_rpt"/>
</dbReference>
<keyword evidence="4 6" id="KW-0067">ATP-binding</keyword>
<dbReference type="InterPro" id="IPR001245">
    <property type="entry name" value="Ser-Thr/Tyr_kinase_cat_dom"/>
</dbReference>
<feature type="repeat" description="ANK" evidence="5">
    <location>
        <begin position="189"/>
        <end position="222"/>
    </location>
</feature>
<dbReference type="InterPro" id="IPR011009">
    <property type="entry name" value="Kinase-like_dom_sf"/>
</dbReference>
<name>A0A1Z5K7T5_FISSO</name>
<evidence type="ECO:0000256" key="1">
    <source>
        <dbReference type="ARBA" id="ARBA00005843"/>
    </source>
</evidence>
<dbReference type="InterPro" id="IPR051681">
    <property type="entry name" value="Ser/Thr_Kinases-Pseudokinases"/>
</dbReference>
<dbReference type="Gene3D" id="1.10.510.10">
    <property type="entry name" value="Transferase(Phosphotransferase) domain 1"/>
    <property type="match status" value="1"/>
</dbReference>
<proteinExistence type="inferred from homology"/>
<evidence type="ECO:0000256" key="2">
    <source>
        <dbReference type="ARBA" id="ARBA00022527"/>
    </source>
</evidence>
<dbReference type="Pfam" id="PF07714">
    <property type="entry name" value="PK_Tyr_Ser-Thr"/>
    <property type="match status" value="1"/>
</dbReference>
<gene>
    <name evidence="9" type="ORF">FisN_3Hh454</name>
</gene>
<dbReference type="PROSITE" id="PS50088">
    <property type="entry name" value="ANK_REPEAT"/>
    <property type="match status" value="2"/>
</dbReference>
<accession>A0A1Z5K7T5</accession>
<dbReference type="GO" id="GO:0005524">
    <property type="term" value="F:ATP binding"/>
    <property type="evidence" value="ECO:0007669"/>
    <property type="project" value="UniProtKB-UniRule"/>
</dbReference>
<dbReference type="GO" id="GO:0004674">
    <property type="term" value="F:protein serine/threonine kinase activity"/>
    <property type="evidence" value="ECO:0007669"/>
    <property type="project" value="UniProtKB-KW"/>
</dbReference>
<keyword evidence="3 6" id="KW-0547">Nucleotide-binding</keyword>
<evidence type="ECO:0000313" key="10">
    <source>
        <dbReference type="Proteomes" id="UP000198406"/>
    </source>
</evidence>
<organism evidence="9 10">
    <name type="scientific">Fistulifera solaris</name>
    <name type="common">Oleaginous diatom</name>
    <dbReference type="NCBI Taxonomy" id="1519565"/>
    <lineage>
        <taxon>Eukaryota</taxon>
        <taxon>Sar</taxon>
        <taxon>Stramenopiles</taxon>
        <taxon>Ochrophyta</taxon>
        <taxon>Bacillariophyta</taxon>
        <taxon>Bacillariophyceae</taxon>
        <taxon>Bacillariophycidae</taxon>
        <taxon>Naviculales</taxon>
        <taxon>Naviculaceae</taxon>
        <taxon>Fistulifera</taxon>
    </lineage>
</organism>
<evidence type="ECO:0000256" key="4">
    <source>
        <dbReference type="ARBA" id="ARBA00022840"/>
    </source>
</evidence>
<evidence type="ECO:0000259" key="8">
    <source>
        <dbReference type="PROSITE" id="PS50011"/>
    </source>
</evidence>
<dbReference type="PROSITE" id="PS00108">
    <property type="entry name" value="PROTEIN_KINASE_ST"/>
    <property type="match status" value="1"/>
</dbReference>